<evidence type="ECO:0008006" key="3">
    <source>
        <dbReference type="Google" id="ProtNLM"/>
    </source>
</evidence>
<dbReference type="RefSeq" id="WP_369207391.1">
    <property type="nucleotide sequence ID" value="NZ_JBFNXQ010000042.1"/>
</dbReference>
<dbReference type="Proteomes" id="UP001560045">
    <property type="component" value="Unassembled WGS sequence"/>
</dbReference>
<accession>A0ABV3XFZ5</accession>
<protein>
    <recommendedName>
        <fullName evidence="3">Homoserine O-acetyltransferase</fullName>
    </recommendedName>
</protein>
<name>A0ABV3XFZ5_9ACTN</name>
<proteinExistence type="predicted"/>
<keyword evidence="2" id="KW-1185">Reference proteome</keyword>
<organism evidence="1 2">
    <name type="scientific">Geodermatophilus maliterrae</name>
    <dbReference type="NCBI Taxonomy" id="3162531"/>
    <lineage>
        <taxon>Bacteria</taxon>
        <taxon>Bacillati</taxon>
        <taxon>Actinomycetota</taxon>
        <taxon>Actinomycetes</taxon>
        <taxon>Geodermatophilales</taxon>
        <taxon>Geodermatophilaceae</taxon>
        <taxon>Geodermatophilus</taxon>
    </lineage>
</organism>
<dbReference type="SUPFAM" id="SSF53474">
    <property type="entry name" value="alpha/beta-Hydrolases"/>
    <property type="match status" value="1"/>
</dbReference>
<gene>
    <name evidence="1" type="ORF">ABQ292_14135</name>
</gene>
<dbReference type="Gene3D" id="3.40.50.1820">
    <property type="entry name" value="alpha/beta hydrolase"/>
    <property type="match status" value="1"/>
</dbReference>
<evidence type="ECO:0000313" key="1">
    <source>
        <dbReference type="EMBL" id="MEX5719500.1"/>
    </source>
</evidence>
<evidence type="ECO:0000313" key="2">
    <source>
        <dbReference type="Proteomes" id="UP001560045"/>
    </source>
</evidence>
<dbReference type="EMBL" id="JBFNXQ010000042">
    <property type="protein sequence ID" value="MEX5719500.1"/>
    <property type="molecule type" value="Genomic_DNA"/>
</dbReference>
<reference evidence="1 2" key="1">
    <citation type="submission" date="2024-06" db="EMBL/GenBank/DDBJ databases">
        <title>Draft genome sequence of Geodermatophilus badlandi, a novel member of the Geodermatophilaceae isolated from badland sedimentary rocks in the Red desert, Wyoming, USA.</title>
        <authorList>
            <person name="Ben Tekaya S."/>
            <person name="Nouioui I."/>
            <person name="Flores G.M."/>
            <person name="Shaal M.N."/>
            <person name="Bredoire F."/>
            <person name="Basile F."/>
            <person name="Van Diepen L."/>
            <person name="Ward N.L."/>
        </authorList>
    </citation>
    <scope>NUCLEOTIDE SEQUENCE [LARGE SCALE GENOMIC DNA]</scope>
    <source>
        <strain evidence="1 2">WL48A</strain>
    </source>
</reference>
<comment type="caution">
    <text evidence="1">The sequence shown here is derived from an EMBL/GenBank/DDBJ whole genome shotgun (WGS) entry which is preliminary data.</text>
</comment>
<dbReference type="InterPro" id="IPR029058">
    <property type="entry name" value="AB_hydrolase_fold"/>
</dbReference>
<sequence length="89" mass="9894">MWTWWHNDLGDHPTFGGDFEAALGAIRARTVILNAQTDSHFPPVDSEYEARHIPGAESRPIPTIWGHLAPFNTEDQGFIGAALRELLEG</sequence>